<gene>
    <name evidence="2" type="ORF">TVAG_043510</name>
</gene>
<sequence>MGNSQDVFNRDSAYPITSKGVNIRVTSNYPSNTFGKDDNVNFDNSINCDFPHAVEDFNLQCKSVNNQCYYGLSLAFLSVFSLVYIS</sequence>
<evidence type="ECO:0000313" key="3">
    <source>
        <dbReference type="Proteomes" id="UP000001542"/>
    </source>
</evidence>
<proteinExistence type="predicted"/>
<accession>A2EV91</accession>
<evidence type="ECO:0000256" key="1">
    <source>
        <dbReference type="SAM" id="Phobius"/>
    </source>
</evidence>
<dbReference type="Proteomes" id="UP000001542">
    <property type="component" value="Unassembled WGS sequence"/>
</dbReference>
<dbReference type="InParanoid" id="A2EV91"/>
<keyword evidence="1" id="KW-0812">Transmembrane</keyword>
<organism evidence="2 3">
    <name type="scientific">Trichomonas vaginalis (strain ATCC PRA-98 / G3)</name>
    <dbReference type="NCBI Taxonomy" id="412133"/>
    <lineage>
        <taxon>Eukaryota</taxon>
        <taxon>Metamonada</taxon>
        <taxon>Parabasalia</taxon>
        <taxon>Trichomonadida</taxon>
        <taxon>Trichomonadidae</taxon>
        <taxon>Trichomonas</taxon>
    </lineage>
</organism>
<name>A2EV91_TRIV3</name>
<keyword evidence="3" id="KW-1185">Reference proteome</keyword>
<reference evidence="2" key="2">
    <citation type="journal article" date="2007" name="Science">
        <title>Draft genome sequence of the sexually transmitted pathogen Trichomonas vaginalis.</title>
        <authorList>
            <person name="Carlton J.M."/>
            <person name="Hirt R.P."/>
            <person name="Silva J.C."/>
            <person name="Delcher A.L."/>
            <person name="Schatz M."/>
            <person name="Zhao Q."/>
            <person name="Wortman J.R."/>
            <person name="Bidwell S.L."/>
            <person name="Alsmark U.C.M."/>
            <person name="Besteiro S."/>
            <person name="Sicheritz-Ponten T."/>
            <person name="Noel C.J."/>
            <person name="Dacks J.B."/>
            <person name="Foster P.G."/>
            <person name="Simillion C."/>
            <person name="Van de Peer Y."/>
            <person name="Miranda-Saavedra D."/>
            <person name="Barton G.J."/>
            <person name="Westrop G.D."/>
            <person name="Mueller S."/>
            <person name="Dessi D."/>
            <person name="Fiori P.L."/>
            <person name="Ren Q."/>
            <person name="Paulsen I."/>
            <person name="Zhang H."/>
            <person name="Bastida-Corcuera F.D."/>
            <person name="Simoes-Barbosa A."/>
            <person name="Brown M.T."/>
            <person name="Hayes R.D."/>
            <person name="Mukherjee M."/>
            <person name="Okumura C.Y."/>
            <person name="Schneider R."/>
            <person name="Smith A.J."/>
            <person name="Vanacova S."/>
            <person name="Villalvazo M."/>
            <person name="Haas B.J."/>
            <person name="Pertea M."/>
            <person name="Feldblyum T.V."/>
            <person name="Utterback T.R."/>
            <person name="Shu C.L."/>
            <person name="Osoegawa K."/>
            <person name="de Jong P.J."/>
            <person name="Hrdy I."/>
            <person name="Horvathova L."/>
            <person name="Zubacova Z."/>
            <person name="Dolezal P."/>
            <person name="Malik S.B."/>
            <person name="Logsdon J.M. Jr."/>
            <person name="Henze K."/>
            <person name="Gupta A."/>
            <person name="Wang C.C."/>
            <person name="Dunne R.L."/>
            <person name="Upcroft J.A."/>
            <person name="Upcroft P."/>
            <person name="White O."/>
            <person name="Salzberg S.L."/>
            <person name="Tang P."/>
            <person name="Chiu C.-H."/>
            <person name="Lee Y.-S."/>
            <person name="Embley T.M."/>
            <person name="Coombs G.H."/>
            <person name="Mottram J.C."/>
            <person name="Tachezy J."/>
            <person name="Fraser-Liggett C.M."/>
            <person name="Johnson P.J."/>
        </authorList>
    </citation>
    <scope>NUCLEOTIDE SEQUENCE [LARGE SCALE GENOMIC DNA]</scope>
    <source>
        <strain evidence="2">G3</strain>
    </source>
</reference>
<dbReference type="AlphaFoldDB" id="A2EV91"/>
<keyword evidence="1" id="KW-0472">Membrane</keyword>
<feature type="transmembrane region" description="Helical" evidence="1">
    <location>
        <begin position="68"/>
        <end position="85"/>
    </location>
</feature>
<evidence type="ECO:0000313" key="2">
    <source>
        <dbReference type="EMBL" id="EAY03405.1"/>
    </source>
</evidence>
<reference evidence="2" key="1">
    <citation type="submission" date="2006-10" db="EMBL/GenBank/DDBJ databases">
        <authorList>
            <person name="Amadeo P."/>
            <person name="Zhao Q."/>
            <person name="Wortman J."/>
            <person name="Fraser-Liggett C."/>
            <person name="Carlton J."/>
        </authorList>
    </citation>
    <scope>NUCLEOTIDE SEQUENCE</scope>
    <source>
        <strain evidence="2">G3</strain>
    </source>
</reference>
<dbReference type="VEuPathDB" id="TrichDB:TVAG_043510"/>
<keyword evidence="1" id="KW-1133">Transmembrane helix</keyword>
<protein>
    <submittedName>
        <fullName evidence="2">Uncharacterized protein</fullName>
    </submittedName>
</protein>
<dbReference type="EMBL" id="DS113505">
    <property type="protein sequence ID" value="EAY03405.1"/>
    <property type="molecule type" value="Genomic_DNA"/>
</dbReference>